<evidence type="ECO:0000313" key="2">
    <source>
        <dbReference type="EMBL" id="EMF16077.1"/>
    </source>
</evidence>
<feature type="chain" id="PRO_5004032123" evidence="1">
    <location>
        <begin position="17"/>
        <end position="70"/>
    </location>
</feature>
<name>M3B8A5_SPHMS</name>
<dbReference type="GeneID" id="27898269"/>
<keyword evidence="1" id="KW-0732">Signal</keyword>
<sequence>MQMITIVTLLLPLAMAAPTPISEPALQPMAEPIKRSPAAIEAVEAVEARSEAELDETDEQYKLYVYTTFE</sequence>
<dbReference type="Proteomes" id="UP000016931">
    <property type="component" value="Unassembled WGS sequence"/>
</dbReference>
<evidence type="ECO:0000313" key="3">
    <source>
        <dbReference type="Proteomes" id="UP000016931"/>
    </source>
</evidence>
<feature type="signal peptide" evidence="1">
    <location>
        <begin position="1"/>
        <end position="16"/>
    </location>
</feature>
<dbReference type="HOGENOM" id="CLU_2759429_0_0_1"/>
<proteinExistence type="predicted"/>
<keyword evidence="3" id="KW-1185">Reference proteome</keyword>
<dbReference type="EMBL" id="KB456261">
    <property type="protein sequence ID" value="EMF16077.1"/>
    <property type="molecule type" value="Genomic_DNA"/>
</dbReference>
<reference evidence="2 3" key="1">
    <citation type="journal article" date="2012" name="PLoS Pathog.">
        <title>Diverse lifestyles and strategies of plant pathogenesis encoded in the genomes of eighteen Dothideomycetes fungi.</title>
        <authorList>
            <person name="Ohm R.A."/>
            <person name="Feau N."/>
            <person name="Henrissat B."/>
            <person name="Schoch C.L."/>
            <person name="Horwitz B.A."/>
            <person name="Barry K.W."/>
            <person name="Condon B.J."/>
            <person name="Copeland A.C."/>
            <person name="Dhillon B."/>
            <person name="Glaser F."/>
            <person name="Hesse C.N."/>
            <person name="Kosti I."/>
            <person name="LaButti K."/>
            <person name="Lindquist E.A."/>
            <person name="Lucas S."/>
            <person name="Salamov A.A."/>
            <person name="Bradshaw R.E."/>
            <person name="Ciuffetti L."/>
            <person name="Hamelin R.C."/>
            <person name="Kema G.H.J."/>
            <person name="Lawrence C."/>
            <person name="Scott J.A."/>
            <person name="Spatafora J.W."/>
            <person name="Turgeon B.G."/>
            <person name="de Wit P.J.G.M."/>
            <person name="Zhong S."/>
            <person name="Goodwin S.B."/>
            <person name="Grigoriev I.V."/>
        </authorList>
    </citation>
    <scope>NUCLEOTIDE SEQUENCE [LARGE SCALE GENOMIC DNA]</scope>
    <source>
        <strain evidence="2 3">SO2202</strain>
    </source>
</reference>
<organism evidence="2 3">
    <name type="scientific">Sphaerulina musiva (strain SO2202)</name>
    <name type="common">Poplar stem canker fungus</name>
    <name type="synonym">Septoria musiva</name>
    <dbReference type="NCBI Taxonomy" id="692275"/>
    <lineage>
        <taxon>Eukaryota</taxon>
        <taxon>Fungi</taxon>
        <taxon>Dikarya</taxon>
        <taxon>Ascomycota</taxon>
        <taxon>Pezizomycotina</taxon>
        <taxon>Dothideomycetes</taxon>
        <taxon>Dothideomycetidae</taxon>
        <taxon>Mycosphaerellales</taxon>
        <taxon>Mycosphaerellaceae</taxon>
        <taxon>Sphaerulina</taxon>
    </lineage>
</organism>
<evidence type="ECO:0000256" key="1">
    <source>
        <dbReference type="SAM" id="SignalP"/>
    </source>
</evidence>
<protein>
    <submittedName>
        <fullName evidence="2">Uncharacterized protein</fullName>
    </submittedName>
</protein>
<accession>M3B8A5</accession>
<dbReference type="AlphaFoldDB" id="M3B8A5"/>
<gene>
    <name evidence="2" type="ORF">SEPMUDRAFT_115132</name>
</gene>
<dbReference type="RefSeq" id="XP_016764198.1">
    <property type="nucleotide sequence ID" value="XM_016901132.1"/>
</dbReference>